<keyword evidence="2" id="KW-1185">Reference proteome</keyword>
<accession>A0A418YEM3</accession>
<dbReference type="Proteomes" id="UP000283255">
    <property type="component" value="Unassembled WGS sequence"/>
</dbReference>
<evidence type="ECO:0000313" key="1">
    <source>
        <dbReference type="EMBL" id="RJG47613.1"/>
    </source>
</evidence>
<dbReference type="EMBL" id="QZCH01000012">
    <property type="protein sequence ID" value="RJG47613.1"/>
    <property type="molecule type" value="Genomic_DNA"/>
</dbReference>
<protein>
    <submittedName>
        <fullName evidence="1">Uncharacterized protein</fullName>
    </submittedName>
</protein>
<evidence type="ECO:0000313" key="2">
    <source>
        <dbReference type="Proteomes" id="UP000283255"/>
    </source>
</evidence>
<dbReference type="Pfam" id="PF18977">
    <property type="entry name" value="DUF5713"/>
    <property type="match status" value="1"/>
</dbReference>
<dbReference type="InterPro" id="IPR043767">
    <property type="entry name" value="DUF5713"/>
</dbReference>
<name>A0A418YEM3_9GAMM</name>
<dbReference type="AlphaFoldDB" id="A0A418YEM3"/>
<proteinExistence type="predicted"/>
<comment type="caution">
    <text evidence="1">The sequence shown here is derived from an EMBL/GenBank/DDBJ whole genome shotgun (WGS) entry which is preliminary data.</text>
</comment>
<dbReference type="RefSeq" id="WP_119910766.1">
    <property type="nucleotide sequence ID" value="NZ_QZCH01000012.1"/>
</dbReference>
<gene>
    <name evidence="1" type="ORF">D1Z90_10790</name>
</gene>
<organism evidence="1 2">
    <name type="scientific">Motilimonas pumila</name>
    <dbReference type="NCBI Taxonomy" id="2303987"/>
    <lineage>
        <taxon>Bacteria</taxon>
        <taxon>Pseudomonadati</taxon>
        <taxon>Pseudomonadota</taxon>
        <taxon>Gammaproteobacteria</taxon>
        <taxon>Alteromonadales</taxon>
        <taxon>Alteromonadales genera incertae sedis</taxon>
        <taxon>Motilimonas</taxon>
    </lineage>
</organism>
<reference evidence="1 2" key="1">
    <citation type="submission" date="2018-09" db="EMBL/GenBank/DDBJ databases">
        <authorList>
            <person name="Wang F."/>
        </authorList>
    </citation>
    <scope>NUCLEOTIDE SEQUENCE [LARGE SCALE GENOMIC DNA]</scope>
    <source>
        <strain evidence="1 2">PLHSC7-2</strain>
    </source>
</reference>
<sequence length="113" mass="13110">MPISNKEINGYQFLSEMYDDGYFPNFLVDKIKTILVELCESIESQNPKSSSELLSLTHAATDRINELEEEFEDNHSELETVAREDMAESFEFIVRSYGFSDVEIEDVIATREW</sequence>
<dbReference type="OrthoDB" id="8795357at2"/>
<reference evidence="1 2" key="2">
    <citation type="submission" date="2019-01" db="EMBL/GenBank/DDBJ databases">
        <title>Motilimonas pumilus sp. nov., isolated from the gut of sea cucumber (Apostichopus japonicus).</title>
        <authorList>
            <person name="Wang F.-Q."/>
            <person name="Ren L.-H."/>
            <person name="Lin Y.-W."/>
            <person name="Sun G.-H."/>
            <person name="Du Z.-J."/>
            <person name="Zhao J.-X."/>
            <person name="Liu X.-J."/>
            <person name="Liu L.-J."/>
        </authorList>
    </citation>
    <scope>NUCLEOTIDE SEQUENCE [LARGE SCALE GENOMIC DNA]</scope>
    <source>
        <strain evidence="1 2">PLHSC7-2</strain>
    </source>
</reference>